<proteinExistence type="predicted"/>
<keyword evidence="3" id="KW-1185">Reference proteome</keyword>
<reference evidence="3" key="1">
    <citation type="journal article" date="2019" name="Int. J. Syst. Evol. Microbiol.">
        <title>The Global Catalogue of Microorganisms (GCM) 10K type strain sequencing project: providing services to taxonomists for standard genome sequencing and annotation.</title>
        <authorList>
            <consortium name="The Broad Institute Genomics Platform"/>
            <consortium name="The Broad Institute Genome Sequencing Center for Infectious Disease"/>
            <person name="Wu L."/>
            <person name="Ma J."/>
        </authorList>
    </citation>
    <scope>NUCLEOTIDE SEQUENCE [LARGE SCALE GENOMIC DNA]</scope>
    <source>
        <strain evidence="3">CCM 7756</strain>
    </source>
</reference>
<evidence type="ECO:0000313" key="2">
    <source>
        <dbReference type="EMBL" id="MFC3387170.1"/>
    </source>
</evidence>
<accession>A0ABV7N3I7</accession>
<comment type="caution">
    <text evidence="2">The sequence shown here is derived from an EMBL/GenBank/DDBJ whole genome shotgun (WGS) entry which is preliminary data.</text>
</comment>
<name>A0ABV7N3I7_9STAP</name>
<feature type="transmembrane region" description="Helical" evidence="1">
    <location>
        <begin position="5"/>
        <end position="22"/>
    </location>
</feature>
<gene>
    <name evidence="2" type="ORF">ACFOEO_00925</name>
</gene>
<keyword evidence="1" id="KW-0472">Membrane</keyword>
<evidence type="ECO:0000256" key="1">
    <source>
        <dbReference type="SAM" id="Phobius"/>
    </source>
</evidence>
<dbReference type="RefSeq" id="WP_380650727.1">
    <property type="nucleotide sequence ID" value="NZ_JBHRVQ010000001.1"/>
</dbReference>
<feature type="transmembrane region" description="Helical" evidence="1">
    <location>
        <begin position="28"/>
        <end position="46"/>
    </location>
</feature>
<organism evidence="2 3">
    <name type="scientific">Salinicoccus sesuvii</name>
    <dbReference type="NCBI Taxonomy" id="868281"/>
    <lineage>
        <taxon>Bacteria</taxon>
        <taxon>Bacillati</taxon>
        <taxon>Bacillota</taxon>
        <taxon>Bacilli</taxon>
        <taxon>Bacillales</taxon>
        <taxon>Staphylococcaceae</taxon>
        <taxon>Salinicoccus</taxon>
    </lineage>
</organism>
<sequence>MNIFYVLFLLIPILGFLGVYLTTGNLTYAIILLLIIDVIFTFLFVTRKRKNNR</sequence>
<keyword evidence="1" id="KW-0812">Transmembrane</keyword>
<keyword evidence="1" id="KW-1133">Transmembrane helix</keyword>
<dbReference type="EMBL" id="JBHRVQ010000001">
    <property type="protein sequence ID" value="MFC3387170.1"/>
    <property type="molecule type" value="Genomic_DNA"/>
</dbReference>
<protein>
    <submittedName>
        <fullName evidence="2">Uncharacterized protein</fullName>
    </submittedName>
</protein>
<evidence type="ECO:0000313" key="3">
    <source>
        <dbReference type="Proteomes" id="UP001595637"/>
    </source>
</evidence>
<dbReference type="Proteomes" id="UP001595637">
    <property type="component" value="Unassembled WGS sequence"/>
</dbReference>